<feature type="site" description="Increases basicity of active site His" evidence="3">
    <location>
        <position position="139"/>
    </location>
</feature>
<keyword evidence="2" id="KW-0677">Repeat</keyword>
<evidence type="ECO:0000313" key="7">
    <source>
        <dbReference type="Proteomes" id="UP000247832"/>
    </source>
</evidence>
<dbReference type="RefSeq" id="WP_110500109.1">
    <property type="nucleotide sequence ID" value="NZ_QJVD01000005.1"/>
</dbReference>
<dbReference type="PROSITE" id="PS00101">
    <property type="entry name" value="HEXAPEP_TRANSFERASES"/>
    <property type="match status" value="1"/>
</dbReference>
<dbReference type="Gene3D" id="3.40.50.20">
    <property type="match status" value="1"/>
</dbReference>
<feature type="active site" description="Proton acceptor" evidence="3">
    <location>
        <position position="138"/>
    </location>
</feature>
<dbReference type="PANTHER" id="PTHR43300">
    <property type="entry name" value="ACETYLTRANSFERASE"/>
    <property type="match status" value="1"/>
</dbReference>
<dbReference type="SUPFAM" id="SSF51161">
    <property type="entry name" value="Trimeric LpxA-like enzymes"/>
    <property type="match status" value="1"/>
</dbReference>
<feature type="domain" description="PglD N-terminal" evidence="5">
    <location>
        <begin position="4"/>
        <end position="80"/>
    </location>
</feature>
<evidence type="ECO:0000256" key="4">
    <source>
        <dbReference type="PIRSR" id="PIRSR620019-2"/>
    </source>
</evidence>
<dbReference type="Pfam" id="PF17836">
    <property type="entry name" value="PglD_N"/>
    <property type="match status" value="1"/>
</dbReference>
<name>A0A2V5M072_9MICC</name>
<dbReference type="InterPro" id="IPR041561">
    <property type="entry name" value="PglD_N"/>
</dbReference>
<dbReference type="AlphaFoldDB" id="A0A2V5M072"/>
<dbReference type="GO" id="GO:0016740">
    <property type="term" value="F:transferase activity"/>
    <property type="evidence" value="ECO:0007669"/>
    <property type="project" value="UniProtKB-KW"/>
</dbReference>
<dbReference type="InterPro" id="IPR050179">
    <property type="entry name" value="Trans_hexapeptide_repeat"/>
</dbReference>
<evidence type="ECO:0000313" key="6">
    <source>
        <dbReference type="EMBL" id="PYI68366.1"/>
    </source>
</evidence>
<evidence type="ECO:0000259" key="5">
    <source>
        <dbReference type="Pfam" id="PF17836"/>
    </source>
</evidence>
<dbReference type="NCBIfam" id="TIGR03570">
    <property type="entry name" value="NeuD_NnaD"/>
    <property type="match status" value="1"/>
</dbReference>
<evidence type="ECO:0000256" key="2">
    <source>
        <dbReference type="ARBA" id="ARBA00022737"/>
    </source>
</evidence>
<gene>
    <name evidence="6" type="ORF">CVV68_06005</name>
</gene>
<evidence type="ECO:0000256" key="1">
    <source>
        <dbReference type="ARBA" id="ARBA00022679"/>
    </source>
</evidence>
<dbReference type="InterPro" id="IPR018357">
    <property type="entry name" value="Hexapep_transf_CS"/>
</dbReference>
<organism evidence="6 7">
    <name type="scientific">Arthrobacter livingstonensis</name>
    <dbReference type="NCBI Taxonomy" id="670078"/>
    <lineage>
        <taxon>Bacteria</taxon>
        <taxon>Bacillati</taxon>
        <taxon>Actinomycetota</taxon>
        <taxon>Actinomycetes</taxon>
        <taxon>Micrococcales</taxon>
        <taxon>Micrococcaceae</taxon>
        <taxon>Arthrobacter</taxon>
    </lineage>
</organism>
<keyword evidence="7" id="KW-1185">Reference proteome</keyword>
<sequence>MTELILVAASGLAREVIASIHGGESYSIRGYLDDDPALAGTAPDGVPVLGRIDDAAAFPEEKFVVCAGKGASREGIVRRLEDLGVGADRYARVIDRTAVVSDSSVIGLGSILLANVVLTAGVRLGEHVVAMPQVTFTHDNQVADFATLTAGVSLGGGVRIGRGAYLGMNASVREECSIGAGATVGMGAAVVQDVPDGETWVGVPARLMNPPGTARRVPVDMEGKA</sequence>
<comment type="caution">
    <text evidence="6">The sequence shown here is derived from an EMBL/GenBank/DDBJ whole genome shotgun (WGS) entry which is preliminary data.</text>
</comment>
<dbReference type="OrthoDB" id="3697257at2"/>
<dbReference type="CDD" id="cd03360">
    <property type="entry name" value="LbH_AT_putative"/>
    <property type="match status" value="1"/>
</dbReference>
<feature type="binding site" evidence="4">
    <location>
        <position position="68"/>
    </location>
    <ligand>
        <name>substrate</name>
    </ligand>
</feature>
<dbReference type="InterPro" id="IPR020019">
    <property type="entry name" value="AcTrfase_PglD-like"/>
</dbReference>
<proteinExistence type="predicted"/>
<evidence type="ECO:0000256" key="3">
    <source>
        <dbReference type="PIRSR" id="PIRSR620019-1"/>
    </source>
</evidence>
<dbReference type="EMBL" id="QJVD01000005">
    <property type="protein sequence ID" value="PYI68366.1"/>
    <property type="molecule type" value="Genomic_DNA"/>
</dbReference>
<keyword evidence="1 6" id="KW-0808">Transferase</keyword>
<dbReference type="Proteomes" id="UP000247832">
    <property type="component" value="Unassembled WGS sequence"/>
</dbReference>
<accession>A0A2V5M072</accession>
<protein>
    <submittedName>
        <fullName evidence="6">Acetyltransferase</fullName>
    </submittedName>
</protein>
<dbReference type="InterPro" id="IPR011004">
    <property type="entry name" value="Trimer_LpxA-like_sf"/>
</dbReference>
<reference evidence="6 7" key="1">
    <citation type="submission" date="2018-05" db="EMBL/GenBank/DDBJ databases">
        <title>Genetic diversity of glacier-inhabiting Cryobacterium bacteria in China and description of Cryobacterium mengkeensis sp. nov. and Arthrobacter glacialis sp. nov.</title>
        <authorList>
            <person name="Liu Q."/>
            <person name="Xin Y.-H."/>
        </authorList>
    </citation>
    <scope>NUCLEOTIDE SEQUENCE [LARGE SCALE GENOMIC DNA]</scope>
    <source>
        <strain evidence="6 7">LI2</strain>
    </source>
</reference>
<dbReference type="Gene3D" id="2.160.10.10">
    <property type="entry name" value="Hexapeptide repeat proteins"/>
    <property type="match status" value="1"/>
</dbReference>
<dbReference type="PANTHER" id="PTHR43300:SF7">
    <property type="entry name" value="UDP-N-ACETYLBACILLOSAMINE N-ACETYLTRANSFERASE"/>
    <property type="match status" value="1"/>
</dbReference>